<accession>A0A381ZVM0</accession>
<gene>
    <name evidence="2" type="ORF">METZ01_LOCUS146179</name>
</gene>
<protein>
    <submittedName>
        <fullName evidence="2">Uncharacterized protein</fullName>
    </submittedName>
</protein>
<dbReference type="EMBL" id="UINC01022852">
    <property type="protein sequence ID" value="SVA93325.1"/>
    <property type="molecule type" value="Genomic_DNA"/>
</dbReference>
<evidence type="ECO:0000256" key="1">
    <source>
        <dbReference type="SAM" id="MobiDB-lite"/>
    </source>
</evidence>
<proteinExistence type="predicted"/>
<evidence type="ECO:0000313" key="2">
    <source>
        <dbReference type="EMBL" id="SVA93325.1"/>
    </source>
</evidence>
<name>A0A381ZVM0_9ZZZZ</name>
<dbReference type="AlphaFoldDB" id="A0A381ZVM0"/>
<sequence>MVEMDDETRQALLLFNRRAEAAEAEAELARKLIRAEKGKDQATEALKQAQDSGSGAETVAAAEAEWRTALDRWQKLTDGEDPDATEEPEDEPTEEPEDEPTEEPEDEPT</sequence>
<feature type="region of interest" description="Disordered" evidence="1">
    <location>
        <begin position="37"/>
        <end position="109"/>
    </location>
</feature>
<feature type="compositionally biased region" description="Acidic residues" evidence="1">
    <location>
        <begin position="79"/>
        <end position="109"/>
    </location>
</feature>
<reference evidence="2" key="1">
    <citation type="submission" date="2018-05" db="EMBL/GenBank/DDBJ databases">
        <authorList>
            <person name="Lanie J.A."/>
            <person name="Ng W.-L."/>
            <person name="Kazmierczak K.M."/>
            <person name="Andrzejewski T.M."/>
            <person name="Davidsen T.M."/>
            <person name="Wayne K.J."/>
            <person name="Tettelin H."/>
            <person name="Glass J.I."/>
            <person name="Rusch D."/>
            <person name="Podicherti R."/>
            <person name="Tsui H.-C.T."/>
            <person name="Winkler M.E."/>
        </authorList>
    </citation>
    <scope>NUCLEOTIDE SEQUENCE</scope>
</reference>
<organism evidence="2">
    <name type="scientific">marine metagenome</name>
    <dbReference type="NCBI Taxonomy" id="408172"/>
    <lineage>
        <taxon>unclassified sequences</taxon>
        <taxon>metagenomes</taxon>
        <taxon>ecological metagenomes</taxon>
    </lineage>
</organism>
<feature type="non-terminal residue" evidence="2">
    <location>
        <position position="109"/>
    </location>
</feature>
<feature type="compositionally biased region" description="Basic and acidic residues" evidence="1">
    <location>
        <begin position="64"/>
        <end position="78"/>
    </location>
</feature>